<evidence type="ECO:0000256" key="1">
    <source>
        <dbReference type="SAM" id="Phobius"/>
    </source>
</evidence>
<proteinExistence type="predicted"/>
<dbReference type="GO" id="GO:0003677">
    <property type="term" value="F:DNA binding"/>
    <property type="evidence" value="ECO:0007669"/>
    <property type="project" value="InterPro"/>
</dbReference>
<reference evidence="3" key="2">
    <citation type="submission" date="2023-01" db="EMBL/GenBank/DDBJ databases">
        <title>Draft genome sequence of Portibacter lacus strain NBRC 108769.</title>
        <authorList>
            <person name="Sun Q."/>
            <person name="Mori K."/>
        </authorList>
    </citation>
    <scope>NUCLEOTIDE SEQUENCE</scope>
    <source>
        <strain evidence="3">NBRC 108769</strain>
    </source>
</reference>
<dbReference type="RefSeq" id="WP_235293432.1">
    <property type="nucleotide sequence ID" value="NZ_BSOH01000037.1"/>
</dbReference>
<dbReference type="Gene3D" id="2.40.50.1020">
    <property type="entry name" value="LytTr DNA-binding domain"/>
    <property type="match status" value="1"/>
</dbReference>
<keyword evidence="1" id="KW-1133">Transmembrane helix</keyword>
<dbReference type="PROSITE" id="PS50930">
    <property type="entry name" value="HTH_LYTTR"/>
    <property type="match status" value="1"/>
</dbReference>
<evidence type="ECO:0000313" key="3">
    <source>
        <dbReference type="EMBL" id="GLR19905.1"/>
    </source>
</evidence>
<dbReference type="SMART" id="SM00850">
    <property type="entry name" value="LytTR"/>
    <property type="match status" value="1"/>
</dbReference>
<feature type="transmembrane region" description="Helical" evidence="1">
    <location>
        <begin position="46"/>
        <end position="65"/>
    </location>
</feature>
<dbReference type="Pfam" id="PF04397">
    <property type="entry name" value="LytTR"/>
    <property type="match status" value="1"/>
</dbReference>
<dbReference type="AlphaFoldDB" id="A0AA37WIL5"/>
<organism evidence="3 4">
    <name type="scientific">Portibacter lacus</name>
    <dbReference type="NCBI Taxonomy" id="1099794"/>
    <lineage>
        <taxon>Bacteria</taxon>
        <taxon>Pseudomonadati</taxon>
        <taxon>Bacteroidota</taxon>
        <taxon>Saprospiria</taxon>
        <taxon>Saprospirales</taxon>
        <taxon>Haliscomenobacteraceae</taxon>
        <taxon>Portibacter</taxon>
    </lineage>
</organism>
<dbReference type="EMBL" id="BSOH01000037">
    <property type="protein sequence ID" value="GLR19905.1"/>
    <property type="molecule type" value="Genomic_DNA"/>
</dbReference>
<evidence type="ECO:0000259" key="2">
    <source>
        <dbReference type="PROSITE" id="PS50930"/>
    </source>
</evidence>
<keyword evidence="1" id="KW-0472">Membrane</keyword>
<evidence type="ECO:0000313" key="4">
    <source>
        <dbReference type="Proteomes" id="UP001156666"/>
    </source>
</evidence>
<name>A0AA37WIL5_9BACT</name>
<reference evidence="3" key="1">
    <citation type="journal article" date="2014" name="Int. J. Syst. Evol. Microbiol.">
        <title>Complete genome sequence of Corynebacterium casei LMG S-19264T (=DSM 44701T), isolated from a smear-ripened cheese.</title>
        <authorList>
            <consortium name="US DOE Joint Genome Institute (JGI-PGF)"/>
            <person name="Walter F."/>
            <person name="Albersmeier A."/>
            <person name="Kalinowski J."/>
            <person name="Ruckert C."/>
        </authorList>
    </citation>
    <scope>NUCLEOTIDE SEQUENCE</scope>
    <source>
        <strain evidence="3">NBRC 108769</strain>
    </source>
</reference>
<feature type="transmembrane region" description="Helical" evidence="1">
    <location>
        <begin position="119"/>
        <end position="141"/>
    </location>
</feature>
<feature type="domain" description="HTH LytTR-type" evidence="2">
    <location>
        <begin position="183"/>
        <end position="272"/>
    </location>
</feature>
<protein>
    <recommendedName>
        <fullName evidence="2">HTH LytTR-type domain-containing protein</fullName>
    </recommendedName>
</protein>
<accession>A0AA37WIL5</accession>
<gene>
    <name evidence="3" type="ORF">GCM10007940_45210</name>
</gene>
<keyword evidence="1" id="KW-0812">Transmembrane</keyword>
<keyword evidence="4" id="KW-1185">Reference proteome</keyword>
<sequence>MITLNKTIAYAKSWKQTLWIAFLLGLVLPLLLITLEPFDNSNSFSYKYLILSGYALCIMIPILSIHPLENYTYKLQKNRWFIVNEVLYIVATIFIIFVFAFLYHFYVISGLSTFTSADIWDFIKTFGLPFTPILIPLWLYLRSKYGVIEVPLSDHKNVKKDEKVTINGENKSETLTIFESQFIYAQSQQNYVEVYFDTENGMEQKMFRSTLSNIMKQLPNAWQVHRSYLVNLDFLTAVEGNSRKRFMKISKMDETIPISQKYYEALEKRLANSSQNVQN</sequence>
<comment type="caution">
    <text evidence="3">The sequence shown here is derived from an EMBL/GenBank/DDBJ whole genome shotgun (WGS) entry which is preliminary data.</text>
</comment>
<dbReference type="Proteomes" id="UP001156666">
    <property type="component" value="Unassembled WGS sequence"/>
</dbReference>
<feature type="transmembrane region" description="Helical" evidence="1">
    <location>
        <begin position="86"/>
        <end position="107"/>
    </location>
</feature>
<dbReference type="InterPro" id="IPR007492">
    <property type="entry name" value="LytTR_DNA-bd_dom"/>
</dbReference>
<feature type="transmembrane region" description="Helical" evidence="1">
    <location>
        <begin position="16"/>
        <end position="34"/>
    </location>
</feature>